<dbReference type="PANTHER" id="PTHR23419">
    <property type="entry name" value="DIVALENT CATION TOLERANCE CUTA-RELATED"/>
    <property type="match status" value="1"/>
</dbReference>
<dbReference type="OrthoDB" id="37622at2"/>
<dbReference type="Proteomes" id="UP000229730">
    <property type="component" value="Unassembled WGS sequence"/>
</dbReference>
<organism evidence="2 3">
    <name type="scientific">Paremcibacter congregatus</name>
    <dbReference type="NCBI Taxonomy" id="2043170"/>
    <lineage>
        <taxon>Bacteria</taxon>
        <taxon>Pseudomonadati</taxon>
        <taxon>Pseudomonadota</taxon>
        <taxon>Alphaproteobacteria</taxon>
        <taxon>Emcibacterales</taxon>
        <taxon>Emcibacteraceae</taxon>
        <taxon>Paremcibacter</taxon>
    </lineage>
</organism>
<protein>
    <submittedName>
        <fullName evidence="2">Divalent-cation tolerance protein CutA</fullName>
    </submittedName>
</protein>
<evidence type="ECO:0000313" key="3">
    <source>
        <dbReference type="Proteomes" id="UP000229730"/>
    </source>
</evidence>
<evidence type="ECO:0000313" key="2">
    <source>
        <dbReference type="EMBL" id="PHZ83300.1"/>
    </source>
</evidence>
<dbReference type="InterPro" id="IPR004323">
    <property type="entry name" value="Ion_tolerance_CutA"/>
</dbReference>
<dbReference type="Gene3D" id="3.30.70.120">
    <property type="match status" value="1"/>
</dbReference>
<gene>
    <name evidence="2" type="ORF">CRD36_17185</name>
</gene>
<keyword evidence="3" id="KW-1185">Reference proteome</keyword>
<dbReference type="InterPro" id="IPR015867">
    <property type="entry name" value="N-reg_PII/ATP_PRibTrfase_C"/>
</dbReference>
<comment type="caution">
    <text evidence="2">The sequence shown here is derived from an EMBL/GenBank/DDBJ whole genome shotgun (WGS) entry which is preliminary data.</text>
</comment>
<evidence type="ECO:0000256" key="1">
    <source>
        <dbReference type="ARBA" id="ARBA00010169"/>
    </source>
</evidence>
<comment type="similarity">
    <text evidence="1">Belongs to the CutA family.</text>
</comment>
<proteinExistence type="inferred from homology"/>
<dbReference type="AlphaFoldDB" id="A0A2G4YLW0"/>
<reference evidence="2 3" key="1">
    <citation type="submission" date="2017-10" db="EMBL/GenBank/DDBJ databases">
        <title>Frigbacter circumglobatus gen. nov. sp. nov., isolated from sediment cultured in situ.</title>
        <authorList>
            <person name="Zhao Z."/>
        </authorList>
    </citation>
    <scope>NUCLEOTIDE SEQUENCE [LARGE SCALE GENOMIC DNA]</scope>
    <source>
        <strain evidence="2 3">ZYL</strain>
    </source>
</reference>
<dbReference type="InterPro" id="IPR011322">
    <property type="entry name" value="N-reg_PII-like_a/b"/>
</dbReference>
<dbReference type="InParanoid" id="A0A2G4YLW0"/>
<dbReference type="GO" id="GO:0010038">
    <property type="term" value="P:response to metal ion"/>
    <property type="evidence" value="ECO:0007669"/>
    <property type="project" value="InterPro"/>
</dbReference>
<dbReference type="SUPFAM" id="SSF54913">
    <property type="entry name" value="GlnB-like"/>
    <property type="match status" value="1"/>
</dbReference>
<dbReference type="PANTHER" id="PTHR23419:SF8">
    <property type="entry name" value="FI09726P"/>
    <property type="match status" value="1"/>
</dbReference>
<sequence length="126" mass="14107">MRCAAPKGDQANSEQEVQVTECCTLYVTCPTRQAAVDIGRRLLTEKLIACANITVEMTSLYRWQGKVCEDPEVAMFIKTPRRKAAAAITRITELHPYDTPCIVQWDITAGHEDYLKWVGEVCGDEA</sequence>
<dbReference type="Pfam" id="PF03091">
    <property type="entry name" value="CutA1"/>
    <property type="match status" value="1"/>
</dbReference>
<dbReference type="EMBL" id="PDEM01000033">
    <property type="protein sequence ID" value="PHZ83300.1"/>
    <property type="molecule type" value="Genomic_DNA"/>
</dbReference>
<dbReference type="FunCoup" id="A0A2G4YLW0">
    <property type="interactions" value="178"/>
</dbReference>
<dbReference type="GO" id="GO:0005507">
    <property type="term" value="F:copper ion binding"/>
    <property type="evidence" value="ECO:0007669"/>
    <property type="project" value="TreeGrafter"/>
</dbReference>
<name>A0A2G4YLW0_9PROT</name>
<accession>A0A2G4YLW0</accession>